<comment type="caution">
    <text evidence="3">The sequence shown here is derived from an EMBL/GenBank/DDBJ whole genome shotgun (WGS) entry which is preliminary data.</text>
</comment>
<comment type="similarity">
    <text evidence="2">Belongs to the RbfA family.</text>
</comment>
<accession>E0NVB5</accession>
<evidence type="ECO:0000256" key="1">
    <source>
        <dbReference type="ARBA" id="ARBA00022517"/>
    </source>
</evidence>
<keyword evidence="4" id="KW-1185">Reference proteome</keyword>
<dbReference type="Pfam" id="PF02033">
    <property type="entry name" value="RBFA"/>
    <property type="match status" value="1"/>
</dbReference>
<dbReference type="InterPro" id="IPR015946">
    <property type="entry name" value="KH_dom-like_a/b"/>
</dbReference>
<evidence type="ECO:0000256" key="2">
    <source>
        <dbReference type="HAMAP-Rule" id="MF_00003"/>
    </source>
</evidence>
<dbReference type="eggNOG" id="COG0858">
    <property type="taxonomic scope" value="Bacteria"/>
</dbReference>
<sequence length="154" mass="17909">MAYVTNKENKTFVFFLINTTFAHSKKKEITMQETRQNRIARLLQKELSLIFQTQTRSMHGVMVSVTRCRISPDLSICTGYLSIFPSERGEEILKNINANAQTIRYDLGTRVRNQLRIIPEVRFFLDDSLDYIEKIDRLLEKDKQAGNSSQTAQE</sequence>
<gene>
    <name evidence="2 3" type="primary">rbfA</name>
    <name evidence="3" type="ORF">HMPREF0658_2120</name>
</gene>
<dbReference type="HOGENOM" id="CLU_089475_4_1_10"/>
<protein>
    <recommendedName>
        <fullName evidence="2">Ribosome-binding factor A</fullName>
    </recommendedName>
</protein>
<dbReference type="Proteomes" id="UP000004394">
    <property type="component" value="Unassembled WGS sequence"/>
</dbReference>
<comment type="function">
    <text evidence="2">One of several proteins that assist in the late maturation steps of the functional core of the 30S ribosomal subunit. Associates with free 30S ribosomal subunits (but not with 30S subunits that are part of 70S ribosomes or polysomes). Required for efficient processing of 16S rRNA. May interact with the 5'-terminal helix region of 16S rRNA.</text>
</comment>
<dbReference type="HAMAP" id="MF_00003">
    <property type="entry name" value="RbfA"/>
    <property type="match status" value="1"/>
</dbReference>
<dbReference type="SUPFAM" id="SSF89919">
    <property type="entry name" value="Ribosome-binding factor A, RbfA"/>
    <property type="match status" value="1"/>
</dbReference>
<keyword evidence="2" id="KW-0963">Cytoplasm</keyword>
<dbReference type="Gene3D" id="3.30.300.20">
    <property type="match status" value="1"/>
</dbReference>
<dbReference type="AlphaFoldDB" id="E0NVB5"/>
<proteinExistence type="inferred from homology"/>
<dbReference type="InterPro" id="IPR000238">
    <property type="entry name" value="RbfA"/>
</dbReference>
<dbReference type="PANTHER" id="PTHR33515">
    <property type="entry name" value="RIBOSOME-BINDING FACTOR A, CHLOROPLASTIC-RELATED"/>
    <property type="match status" value="1"/>
</dbReference>
<organism evidence="3 4">
    <name type="scientific">Hoylesella marshii DSM 16973 = JCM 13450</name>
    <dbReference type="NCBI Taxonomy" id="862515"/>
    <lineage>
        <taxon>Bacteria</taxon>
        <taxon>Pseudomonadati</taxon>
        <taxon>Bacteroidota</taxon>
        <taxon>Bacteroidia</taxon>
        <taxon>Bacteroidales</taxon>
        <taxon>Prevotellaceae</taxon>
        <taxon>Hoylesella</taxon>
    </lineage>
</organism>
<dbReference type="EMBL" id="AEEI01000061">
    <property type="protein sequence ID" value="EFM00849.1"/>
    <property type="molecule type" value="Genomic_DNA"/>
</dbReference>
<comment type="subunit">
    <text evidence="2">Monomer. Binds 30S ribosomal subunits, but not 50S ribosomal subunits or 70S ribosomes.</text>
</comment>
<evidence type="ECO:0000313" key="3">
    <source>
        <dbReference type="EMBL" id="EFM00849.1"/>
    </source>
</evidence>
<dbReference type="InterPro" id="IPR023799">
    <property type="entry name" value="RbfA_dom_sf"/>
</dbReference>
<comment type="subcellular location">
    <subcellularLocation>
        <location evidence="2">Cytoplasm</location>
    </subcellularLocation>
</comment>
<dbReference type="PANTHER" id="PTHR33515:SF1">
    <property type="entry name" value="RIBOSOME-BINDING FACTOR A, CHLOROPLASTIC-RELATED"/>
    <property type="match status" value="1"/>
</dbReference>
<name>E0NVB5_9BACT</name>
<dbReference type="GO" id="GO:0043024">
    <property type="term" value="F:ribosomal small subunit binding"/>
    <property type="evidence" value="ECO:0007669"/>
    <property type="project" value="TreeGrafter"/>
</dbReference>
<dbReference type="GO" id="GO:0030490">
    <property type="term" value="P:maturation of SSU-rRNA"/>
    <property type="evidence" value="ECO:0007669"/>
    <property type="project" value="UniProtKB-UniRule"/>
</dbReference>
<evidence type="ECO:0000313" key="4">
    <source>
        <dbReference type="Proteomes" id="UP000004394"/>
    </source>
</evidence>
<keyword evidence="1 2" id="KW-0690">Ribosome biogenesis</keyword>
<dbReference type="GO" id="GO:0005829">
    <property type="term" value="C:cytosol"/>
    <property type="evidence" value="ECO:0007669"/>
    <property type="project" value="TreeGrafter"/>
</dbReference>
<dbReference type="NCBIfam" id="TIGR00082">
    <property type="entry name" value="rbfA"/>
    <property type="match status" value="1"/>
</dbReference>
<dbReference type="STRING" id="862515.HMPREF0658_2120"/>
<reference evidence="3" key="1">
    <citation type="submission" date="2010-07" db="EMBL/GenBank/DDBJ databases">
        <authorList>
            <person name="Muzny D."/>
            <person name="Qin X."/>
            <person name="Deng J."/>
            <person name="Jiang H."/>
            <person name="Liu Y."/>
            <person name="Qu J."/>
            <person name="Song X.-Z."/>
            <person name="Zhang L."/>
            <person name="Thornton R."/>
            <person name="Coyle M."/>
            <person name="Francisco L."/>
            <person name="Jackson L."/>
            <person name="Javaid M."/>
            <person name="Korchina V."/>
            <person name="Kovar C."/>
            <person name="Mata R."/>
            <person name="Mathew T."/>
            <person name="Ngo R."/>
            <person name="Nguyen L."/>
            <person name="Nguyen N."/>
            <person name="Okwuonu G."/>
            <person name="Ongeri F."/>
            <person name="Pham C."/>
            <person name="Simmons D."/>
            <person name="Wilczek-Boney K."/>
            <person name="Hale W."/>
            <person name="Jakkamsetti A."/>
            <person name="Pham P."/>
            <person name="Ruth R."/>
            <person name="San Lucas F."/>
            <person name="Warren J."/>
            <person name="Zhang J."/>
            <person name="Zhao Z."/>
            <person name="Zhou C."/>
            <person name="Zhu D."/>
            <person name="Lee S."/>
            <person name="Bess C."/>
            <person name="Blankenburg K."/>
            <person name="Forbes L."/>
            <person name="Fu Q."/>
            <person name="Gubbala S."/>
            <person name="Hirani K."/>
            <person name="Jayaseelan J.C."/>
            <person name="Lara F."/>
            <person name="Munidasa M."/>
            <person name="Palculict T."/>
            <person name="Patil S."/>
            <person name="Pu L.-L."/>
            <person name="Saada N."/>
            <person name="Tang L."/>
            <person name="Weissenberger G."/>
            <person name="Zhu Y."/>
            <person name="Hemphill L."/>
            <person name="Shang Y."/>
            <person name="Youmans B."/>
            <person name="Ayvaz T."/>
            <person name="Ross M."/>
            <person name="Santibanez J."/>
            <person name="Aqrawi P."/>
            <person name="Gross S."/>
            <person name="Joshi V."/>
            <person name="Fowler G."/>
            <person name="Nazareth L."/>
            <person name="Reid J."/>
            <person name="Worley K."/>
            <person name="Petrosino J."/>
            <person name="Highlander S."/>
            <person name="Gibbs R."/>
        </authorList>
    </citation>
    <scope>NUCLEOTIDE SEQUENCE [LARGE SCALE GENOMIC DNA]</scope>
    <source>
        <strain evidence="3">DSM 16973</strain>
    </source>
</reference>